<keyword evidence="6 11" id="KW-1133">Transmembrane helix</keyword>
<dbReference type="AlphaFoldDB" id="A0A1X7UTY8"/>
<evidence type="ECO:0000256" key="11">
    <source>
        <dbReference type="SAM" id="Phobius"/>
    </source>
</evidence>
<keyword evidence="13" id="KW-1185">Reference proteome</keyword>
<evidence type="ECO:0000256" key="7">
    <source>
        <dbReference type="ARBA" id="ARBA00023136"/>
    </source>
</evidence>
<dbReference type="GO" id="GO:0005789">
    <property type="term" value="C:endoplasmic reticulum membrane"/>
    <property type="evidence" value="ECO:0007669"/>
    <property type="project" value="UniProtKB-SubCell"/>
</dbReference>
<protein>
    <recommendedName>
        <fullName evidence="9">BOS complex subunit TMEM147</fullName>
    </recommendedName>
    <alternativeName>
        <fullName evidence="10">Transmembrane protein 147</fullName>
    </alternativeName>
</protein>
<dbReference type="GO" id="GO:0005886">
    <property type="term" value="C:plasma membrane"/>
    <property type="evidence" value="ECO:0007669"/>
    <property type="project" value="UniProtKB-SubCell"/>
</dbReference>
<evidence type="ECO:0000256" key="3">
    <source>
        <dbReference type="ARBA" id="ARBA00022475"/>
    </source>
</evidence>
<dbReference type="PANTHER" id="PTHR12869:SF0">
    <property type="entry name" value="BOS COMPLEX SUBUNIT TMEM147"/>
    <property type="match status" value="1"/>
</dbReference>
<reference evidence="12" key="2">
    <citation type="submission" date="2017-05" db="UniProtKB">
        <authorList>
            <consortium name="EnsemblMetazoa"/>
        </authorList>
    </citation>
    <scope>IDENTIFICATION</scope>
</reference>
<dbReference type="OrthoDB" id="9993532at2759"/>
<keyword evidence="5" id="KW-0256">Endoplasmic reticulum</keyword>
<dbReference type="PANTHER" id="PTHR12869">
    <property type="entry name" value="SMALL SEVEN TRANSMEMBRANE DOMAIN-CONTAINING PROTEIN"/>
    <property type="match status" value="1"/>
</dbReference>
<dbReference type="OMA" id="SKCVYAG"/>
<evidence type="ECO:0000313" key="13">
    <source>
        <dbReference type="Proteomes" id="UP000007879"/>
    </source>
</evidence>
<dbReference type="EnsemblMetazoa" id="Aqu2.1.31238_001">
    <property type="protein sequence ID" value="Aqu2.1.31238_001"/>
    <property type="gene ID" value="Aqu2.1.31238"/>
</dbReference>
<evidence type="ECO:0000256" key="10">
    <source>
        <dbReference type="ARBA" id="ARBA00034899"/>
    </source>
</evidence>
<organism evidence="12">
    <name type="scientific">Amphimedon queenslandica</name>
    <name type="common">Sponge</name>
    <dbReference type="NCBI Taxonomy" id="400682"/>
    <lineage>
        <taxon>Eukaryota</taxon>
        <taxon>Metazoa</taxon>
        <taxon>Porifera</taxon>
        <taxon>Demospongiae</taxon>
        <taxon>Heteroscleromorpha</taxon>
        <taxon>Haplosclerida</taxon>
        <taxon>Niphatidae</taxon>
        <taxon>Amphimedon</taxon>
    </lineage>
</organism>
<feature type="transmembrane region" description="Helical" evidence="11">
    <location>
        <begin position="35"/>
        <end position="56"/>
    </location>
</feature>
<evidence type="ECO:0000256" key="8">
    <source>
        <dbReference type="ARBA" id="ARBA00034739"/>
    </source>
</evidence>
<feature type="transmembrane region" description="Helical" evidence="11">
    <location>
        <begin position="68"/>
        <end position="87"/>
    </location>
</feature>
<feature type="transmembrane region" description="Helical" evidence="11">
    <location>
        <begin position="6"/>
        <end position="23"/>
    </location>
</feature>
<comment type="subcellular location">
    <subcellularLocation>
        <location evidence="2">Cell membrane</location>
        <topology evidence="2">Multi-pass membrane protein</topology>
    </subcellularLocation>
    <subcellularLocation>
        <location evidence="1">Endoplasmic reticulum membrane</location>
        <topology evidence="1">Multi-pass membrane protein</topology>
    </subcellularLocation>
</comment>
<gene>
    <name evidence="12" type="primary">100632921</name>
</gene>
<dbReference type="eggNOG" id="KOG3236">
    <property type="taxonomic scope" value="Eukaryota"/>
</dbReference>
<dbReference type="STRING" id="400682.A0A1X7UTY8"/>
<feature type="transmembrane region" description="Helical" evidence="11">
    <location>
        <begin position="133"/>
        <end position="156"/>
    </location>
</feature>
<name>A0A1X7UTY8_AMPQE</name>
<feature type="transmembrane region" description="Helical" evidence="11">
    <location>
        <begin position="163"/>
        <end position="181"/>
    </location>
</feature>
<accession>A0A1X7UTY8</accession>
<feature type="transmembrane region" description="Helical" evidence="11">
    <location>
        <begin position="99"/>
        <end position="121"/>
    </location>
</feature>
<reference evidence="13" key="1">
    <citation type="journal article" date="2010" name="Nature">
        <title>The Amphimedon queenslandica genome and the evolution of animal complexity.</title>
        <authorList>
            <person name="Srivastava M."/>
            <person name="Simakov O."/>
            <person name="Chapman J."/>
            <person name="Fahey B."/>
            <person name="Gauthier M.E."/>
            <person name="Mitros T."/>
            <person name="Richards G.S."/>
            <person name="Conaco C."/>
            <person name="Dacre M."/>
            <person name="Hellsten U."/>
            <person name="Larroux C."/>
            <person name="Putnam N.H."/>
            <person name="Stanke M."/>
            <person name="Adamska M."/>
            <person name="Darling A."/>
            <person name="Degnan S.M."/>
            <person name="Oakley T.H."/>
            <person name="Plachetzki D.C."/>
            <person name="Zhai Y."/>
            <person name="Adamski M."/>
            <person name="Calcino A."/>
            <person name="Cummins S.F."/>
            <person name="Goodstein D.M."/>
            <person name="Harris C."/>
            <person name="Jackson D.J."/>
            <person name="Leys S.P."/>
            <person name="Shu S."/>
            <person name="Woodcroft B.J."/>
            <person name="Vervoort M."/>
            <person name="Kosik K.S."/>
            <person name="Manning G."/>
            <person name="Degnan B.M."/>
            <person name="Rokhsar D.S."/>
        </authorList>
    </citation>
    <scope>NUCLEOTIDE SEQUENCE [LARGE SCALE GENOMIC DNA]</scope>
</reference>
<proteinExistence type="inferred from homology"/>
<keyword evidence="4 11" id="KW-0812">Transmembrane</keyword>
<dbReference type="KEGG" id="aqu:100632921"/>
<dbReference type="Pfam" id="PF09767">
    <property type="entry name" value="DUF2053"/>
    <property type="match status" value="1"/>
</dbReference>
<evidence type="ECO:0000256" key="1">
    <source>
        <dbReference type="ARBA" id="ARBA00004477"/>
    </source>
</evidence>
<dbReference type="EnsemblMetazoa" id="XM_003386732.3">
    <property type="protein sequence ID" value="XP_003386780.1"/>
    <property type="gene ID" value="LOC100632921"/>
</dbReference>
<evidence type="ECO:0000313" key="12">
    <source>
        <dbReference type="EnsemblMetazoa" id="Aqu2.1.31238_001"/>
    </source>
</evidence>
<evidence type="ECO:0000256" key="5">
    <source>
        <dbReference type="ARBA" id="ARBA00022824"/>
    </source>
</evidence>
<keyword evidence="7 11" id="KW-0472">Membrane</keyword>
<dbReference type="InParanoid" id="A0A1X7UTY8"/>
<sequence length="215" mass="24238">MTFFHFINCVALTYGPLVITYRFSGLMESSSIWSCLRVGVAYVLTQLVKMMLLATFYPQSETDDETLLMDFVKCSVDVIDILGLYLIITKLLGKGDKKILVTAIGWASSEAIATRFLPLWFGARGTEFDWKYIQMSFISNFNLIFIFSVCTFLWLWSRKDTSINVLSLLGVLISIIIYRQILFNNLLILFGSWATLGIHGLAALATGVTAMVLHQ</sequence>
<evidence type="ECO:0000256" key="2">
    <source>
        <dbReference type="ARBA" id="ARBA00004651"/>
    </source>
</evidence>
<keyword evidence="3" id="KW-1003">Cell membrane</keyword>
<dbReference type="InterPro" id="IPR019164">
    <property type="entry name" value="TMEM147"/>
</dbReference>
<evidence type="ECO:0000256" key="9">
    <source>
        <dbReference type="ARBA" id="ARBA00034846"/>
    </source>
</evidence>
<evidence type="ECO:0000256" key="4">
    <source>
        <dbReference type="ARBA" id="ARBA00022692"/>
    </source>
</evidence>
<comment type="similarity">
    <text evidence="8">Belongs to the TMEM147 family.</text>
</comment>
<evidence type="ECO:0000256" key="6">
    <source>
        <dbReference type="ARBA" id="ARBA00022989"/>
    </source>
</evidence>
<feature type="transmembrane region" description="Helical" evidence="11">
    <location>
        <begin position="187"/>
        <end position="213"/>
    </location>
</feature>
<dbReference type="Proteomes" id="UP000007879">
    <property type="component" value="Unassembled WGS sequence"/>
</dbReference>